<reference evidence="2" key="1">
    <citation type="submission" date="2018-03" db="EMBL/GenBank/DDBJ databases">
        <title>Genomic analysis of the strain SH-1 isolated from shrimp intestine.</title>
        <authorList>
            <person name="Kim Y.-S."/>
            <person name="Kim S.-E."/>
            <person name="Kim K.-H."/>
        </authorList>
    </citation>
    <scope>NUCLEOTIDE SEQUENCE [LARGE SCALE GENOMIC DNA]</scope>
    <source>
        <strain evidence="2">SH-1</strain>
    </source>
</reference>
<dbReference type="RefSeq" id="WP_106472387.1">
    <property type="nucleotide sequence ID" value="NZ_CP027665.1"/>
</dbReference>
<dbReference type="PROSITE" id="PS51257">
    <property type="entry name" value="PROKAR_LIPOPROTEIN"/>
    <property type="match status" value="1"/>
</dbReference>
<organism evidence="1 2">
    <name type="scientific">Pukyongiella litopenaei</name>
    <dbReference type="NCBI Taxonomy" id="2605946"/>
    <lineage>
        <taxon>Bacteria</taxon>
        <taxon>Pseudomonadati</taxon>
        <taxon>Pseudomonadota</taxon>
        <taxon>Alphaproteobacteria</taxon>
        <taxon>Rhodobacterales</taxon>
        <taxon>Paracoccaceae</taxon>
        <taxon>Pukyongiella</taxon>
    </lineage>
</organism>
<dbReference type="EMBL" id="CP027665">
    <property type="protein sequence ID" value="AVO38071.1"/>
    <property type="molecule type" value="Genomic_DNA"/>
</dbReference>
<evidence type="ECO:0000313" key="2">
    <source>
        <dbReference type="Proteomes" id="UP000237655"/>
    </source>
</evidence>
<dbReference type="Proteomes" id="UP000237655">
    <property type="component" value="Chromosome"/>
</dbReference>
<gene>
    <name evidence="1" type="ORF">C6Y53_10385</name>
</gene>
<evidence type="ECO:0008006" key="3">
    <source>
        <dbReference type="Google" id="ProtNLM"/>
    </source>
</evidence>
<dbReference type="AlphaFoldDB" id="A0A2S0MQP2"/>
<keyword evidence="2" id="KW-1185">Reference proteome</keyword>
<name>A0A2S0MQP2_9RHOB</name>
<protein>
    <recommendedName>
        <fullName evidence="3">Lipoprotein</fullName>
    </recommendedName>
</protein>
<proteinExistence type="predicted"/>
<evidence type="ECO:0000313" key="1">
    <source>
        <dbReference type="EMBL" id="AVO38071.1"/>
    </source>
</evidence>
<sequence>MTLKHIVLGAFVLGVAACAKEPEPVYLQPTYDKVGTPSCVAGYEVAVTDEGATVCAPIAQ</sequence>
<accession>A0A2S0MQP2</accession>
<dbReference type="KEGG" id="thas:C6Y53_10385"/>